<sequence length="273" mass="31387">MPANRYSPYATPDQQVRKLQEELYSLRRAIVELMPDDISNALSDYGSCKSYREYAEWKRKTVDFIISKAEVDPQASHFEERGWCPLCKGGTRGPYQSGFKIPGGMEKHLMGDGNASQCVVTKAAFDMARDALSDEFEAEEEAARREVEERRRTEQTLLTDPALQPQLFDERQWWNKPRPADALRAAEERLRNLNFEKEVGENVIAYKLWHEGRLVLADPRTVGRITFRVFNSEKPKKGSKQASFHLLDSWKNNLAEKFQGLLAEACKTLPKQK</sequence>
<organism evidence="1 2">
    <name type="scientific">Bradyrhizobium uaiense</name>
    <dbReference type="NCBI Taxonomy" id="2594946"/>
    <lineage>
        <taxon>Bacteria</taxon>
        <taxon>Pseudomonadati</taxon>
        <taxon>Pseudomonadota</taxon>
        <taxon>Alphaproteobacteria</taxon>
        <taxon>Hyphomicrobiales</taxon>
        <taxon>Nitrobacteraceae</taxon>
        <taxon>Bradyrhizobium</taxon>
    </lineage>
</organism>
<accession>A0A6P1BEY2</accession>
<evidence type="ECO:0000313" key="1">
    <source>
        <dbReference type="EMBL" id="NEU96032.1"/>
    </source>
</evidence>
<gene>
    <name evidence="1" type="ORF">FNJ47_09360</name>
</gene>
<dbReference type="AlphaFoldDB" id="A0A6P1BEY2"/>
<proteinExistence type="predicted"/>
<comment type="caution">
    <text evidence="1">The sequence shown here is derived from an EMBL/GenBank/DDBJ whole genome shotgun (WGS) entry which is preliminary data.</text>
</comment>
<dbReference type="RefSeq" id="WP_163152768.1">
    <property type="nucleotide sequence ID" value="NZ_VKHP01000025.1"/>
</dbReference>
<reference evidence="1 2" key="1">
    <citation type="journal article" date="2020" name="Arch. Microbiol.">
        <title>Bradyrhizobium uaiense sp. nov., a new highly efficient cowpea symbiont.</title>
        <authorList>
            <person name="Cabral Michel D."/>
            <person name="Azarias Guimaraes A."/>
            <person name="Martins da Costa E."/>
            <person name="Soares de Carvalho T."/>
            <person name="Balsanelli E."/>
            <person name="Willems A."/>
            <person name="Maltempi de Souza E."/>
            <person name="de Souza Moreira F.M."/>
        </authorList>
    </citation>
    <scope>NUCLEOTIDE SEQUENCE [LARGE SCALE GENOMIC DNA]</scope>
    <source>
        <strain evidence="1 2">UFLA 03-164</strain>
    </source>
</reference>
<evidence type="ECO:0000313" key="2">
    <source>
        <dbReference type="Proteomes" id="UP000468531"/>
    </source>
</evidence>
<keyword evidence="2" id="KW-1185">Reference proteome</keyword>
<dbReference type="EMBL" id="VKHP01000025">
    <property type="protein sequence ID" value="NEU96032.1"/>
    <property type="molecule type" value="Genomic_DNA"/>
</dbReference>
<name>A0A6P1BEY2_9BRAD</name>
<dbReference type="Proteomes" id="UP000468531">
    <property type="component" value="Unassembled WGS sequence"/>
</dbReference>
<protein>
    <submittedName>
        <fullName evidence="1">Uncharacterized protein</fullName>
    </submittedName>
</protein>